<keyword evidence="2" id="KW-1185">Reference proteome</keyword>
<dbReference type="Gene3D" id="3.40.50.300">
    <property type="entry name" value="P-loop containing nucleotide triphosphate hydrolases"/>
    <property type="match status" value="1"/>
</dbReference>
<dbReference type="RefSeq" id="WP_115810141.1">
    <property type="nucleotide sequence ID" value="NZ_QREI01000004.1"/>
</dbReference>
<evidence type="ECO:0000313" key="1">
    <source>
        <dbReference type="EMBL" id="REE24464.1"/>
    </source>
</evidence>
<gene>
    <name evidence="1" type="ORF">DFQ09_104235</name>
</gene>
<name>A0A3D9N147_9FLAO</name>
<evidence type="ECO:0000313" key="2">
    <source>
        <dbReference type="Proteomes" id="UP000256919"/>
    </source>
</evidence>
<organism evidence="1 2">
    <name type="scientific">Winogradskyella pacifica</name>
    <dbReference type="NCBI Taxonomy" id="664642"/>
    <lineage>
        <taxon>Bacteria</taxon>
        <taxon>Pseudomonadati</taxon>
        <taxon>Bacteroidota</taxon>
        <taxon>Flavobacteriia</taxon>
        <taxon>Flavobacteriales</taxon>
        <taxon>Flavobacteriaceae</taxon>
        <taxon>Winogradskyella</taxon>
    </lineage>
</organism>
<evidence type="ECO:0008006" key="3">
    <source>
        <dbReference type="Google" id="ProtNLM"/>
    </source>
</evidence>
<accession>A0A3D9N147</accession>
<dbReference type="AlphaFoldDB" id="A0A3D9N147"/>
<reference evidence="1 2" key="1">
    <citation type="submission" date="2018-07" db="EMBL/GenBank/DDBJ databases">
        <title>Genomic Encyclopedia of Type Strains, Phase III (KMG-III): the genomes of soil and plant-associated and newly described type strains.</title>
        <authorList>
            <person name="Whitman W."/>
        </authorList>
    </citation>
    <scope>NUCLEOTIDE SEQUENCE [LARGE SCALE GENOMIC DNA]</scope>
    <source>
        <strain evidence="1 2">CECT 7948</strain>
    </source>
</reference>
<dbReference type="SUPFAM" id="SSF52540">
    <property type="entry name" value="P-loop containing nucleoside triphosphate hydrolases"/>
    <property type="match status" value="1"/>
</dbReference>
<dbReference type="OrthoDB" id="1418537at2"/>
<protein>
    <recommendedName>
        <fullName evidence="3">Sulfotransferase family protein</fullName>
    </recommendedName>
</protein>
<dbReference type="EMBL" id="QREI01000004">
    <property type="protein sequence ID" value="REE24464.1"/>
    <property type="molecule type" value="Genomic_DNA"/>
</dbReference>
<dbReference type="InterPro" id="IPR027417">
    <property type="entry name" value="P-loop_NTPase"/>
</dbReference>
<comment type="caution">
    <text evidence="1">The sequence shown here is derived from an EMBL/GenBank/DDBJ whole genome shotgun (WGS) entry which is preliminary data.</text>
</comment>
<dbReference type="Proteomes" id="UP000256919">
    <property type="component" value="Unassembled WGS sequence"/>
</dbReference>
<proteinExistence type="predicted"/>
<sequence length="293" mass="34930">MSFFQGYNKHVLVVGSARSGTSWLSEIIALQSRYRMLFEPEHEFRTPKGHLLCDQWLTTQENTESQNNYLKAVFNNRVDCDWIGQISNRKFKRHLWPFLPKMYVIKMVRGNLFARYVNHKFDMPTIHIIRNPYEVIHSQKRVCFPWLFDLSHFANQPKLVTLIKNHFGFDITNYEQLQPTERLTLRWCIENVLPLEVLESPKGKYEVVRHEDLIKNINLFYGLCERYGLEPLSDIKTRYTKPSSKMHPRSQLLKKSTFRVPLLDDVDMKYINAILLKFNTRLYPIVDVYSHEE</sequence>